<protein>
    <submittedName>
        <fullName evidence="2">Uncharacterized protein</fullName>
    </submittedName>
</protein>
<keyword evidence="1" id="KW-0472">Membrane</keyword>
<accession>A0A9X5BI97</accession>
<keyword evidence="3" id="KW-1185">Reference proteome</keyword>
<keyword evidence="1" id="KW-0812">Transmembrane</keyword>
<evidence type="ECO:0000256" key="1">
    <source>
        <dbReference type="SAM" id="Phobius"/>
    </source>
</evidence>
<gene>
    <name evidence="2" type="ORF">D5281_18525</name>
</gene>
<dbReference type="Proteomes" id="UP001154420">
    <property type="component" value="Unassembled WGS sequence"/>
</dbReference>
<keyword evidence="1" id="KW-1133">Transmembrane helix</keyword>
<feature type="transmembrane region" description="Helical" evidence="1">
    <location>
        <begin position="20"/>
        <end position="45"/>
    </location>
</feature>
<dbReference type="AlphaFoldDB" id="A0A9X5BI97"/>
<evidence type="ECO:0000313" key="3">
    <source>
        <dbReference type="Proteomes" id="UP001154420"/>
    </source>
</evidence>
<proteinExistence type="predicted"/>
<organism evidence="2 3">
    <name type="scientific">Parablautia muri</name>
    <dbReference type="NCBI Taxonomy" id="2320879"/>
    <lineage>
        <taxon>Bacteria</taxon>
        <taxon>Bacillati</taxon>
        <taxon>Bacillota</taxon>
        <taxon>Clostridia</taxon>
        <taxon>Lachnospirales</taxon>
        <taxon>Lachnospiraceae</taxon>
        <taxon>Parablautia</taxon>
    </lineage>
</organism>
<comment type="caution">
    <text evidence="2">The sequence shown here is derived from an EMBL/GenBank/DDBJ whole genome shotgun (WGS) entry which is preliminary data.</text>
</comment>
<sequence>MDASYSLSWLATPISLYHRRLFNVVLTASTYPILPSIAGGLGFFIQVSLRIPIKGAAPVCPVCRISVRVIRYS</sequence>
<reference evidence="2" key="1">
    <citation type="submission" date="2018-09" db="EMBL/GenBank/DDBJ databases">
        <title>Murine metabolic-syndrome-specific gut microbial biobank.</title>
        <authorList>
            <person name="Liu C."/>
        </authorList>
    </citation>
    <scope>NUCLEOTIDE SEQUENCE</scope>
    <source>
        <strain evidence="2">D42-62</strain>
    </source>
</reference>
<evidence type="ECO:0000313" key="2">
    <source>
        <dbReference type="EMBL" id="NBJ94519.1"/>
    </source>
</evidence>
<name>A0A9X5BI97_9FIRM</name>
<dbReference type="EMBL" id="QZDT01000041">
    <property type="protein sequence ID" value="NBJ94519.1"/>
    <property type="molecule type" value="Genomic_DNA"/>
</dbReference>